<keyword evidence="4 7" id="KW-1133">Transmembrane helix</keyword>
<evidence type="ECO:0000313" key="10">
    <source>
        <dbReference type="Proteomes" id="UP000605201"/>
    </source>
</evidence>
<evidence type="ECO:0000256" key="1">
    <source>
        <dbReference type="ARBA" id="ARBA00004141"/>
    </source>
</evidence>
<keyword evidence="3 6" id="KW-0812">Transmembrane</keyword>
<evidence type="ECO:0000256" key="2">
    <source>
        <dbReference type="ARBA" id="ARBA00010581"/>
    </source>
</evidence>
<feature type="domain" description="Heme-copper oxidase subunit III family profile" evidence="8">
    <location>
        <begin position="1"/>
        <end position="198"/>
    </location>
</feature>
<evidence type="ECO:0000256" key="6">
    <source>
        <dbReference type="RuleBase" id="RU003376"/>
    </source>
</evidence>
<evidence type="ECO:0000259" key="8">
    <source>
        <dbReference type="PROSITE" id="PS50253"/>
    </source>
</evidence>
<feature type="transmembrane region" description="Helical" evidence="7">
    <location>
        <begin position="12"/>
        <end position="32"/>
    </location>
</feature>
<proteinExistence type="inferred from homology"/>
<keyword evidence="5 7" id="KW-0472">Membrane</keyword>
<protein>
    <submittedName>
        <fullName evidence="9">Cytochrome c oxidase subunit 3</fullName>
    </submittedName>
</protein>
<feature type="transmembrane region" description="Helical" evidence="7">
    <location>
        <begin position="178"/>
        <end position="197"/>
    </location>
</feature>
<comment type="caution">
    <text evidence="9">The sequence shown here is derived from an EMBL/GenBank/DDBJ whole genome shotgun (WGS) entry which is preliminary data.</text>
</comment>
<dbReference type="EMBL" id="JACNIG010000098">
    <property type="protein sequence ID" value="MBC8430970.1"/>
    <property type="molecule type" value="Genomic_DNA"/>
</dbReference>
<comment type="similarity">
    <text evidence="2 6">Belongs to the cytochrome c oxidase subunit 3 family.</text>
</comment>
<evidence type="ECO:0000256" key="3">
    <source>
        <dbReference type="ARBA" id="ARBA00022692"/>
    </source>
</evidence>
<evidence type="ECO:0000256" key="4">
    <source>
        <dbReference type="ARBA" id="ARBA00022989"/>
    </source>
</evidence>
<dbReference type="Proteomes" id="UP000605201">
    <property type="component" value="Unassembled WGS sequence"/>
</dbReference>
<dbReference type="GO" id="GO:0019646">
    <property type="term" value="P:aerobic electron transport chain"/>
    <property type="evidence" value="ECO:0007669"/>
    <property type="project" value="InterPro"/>
</dbReference>
<evidence type="ECO:0000256" key="5">
    <source>
        <dbReference type="ARBA" id="ARBA00023136"/>
    </source>
</evidence>
<dbReference type="InterPro" id="IPR013833">
    <property type="entry name" value="Cyt_c_oxidase_su3_a-hlx"/>
</dbReference>
<gene>
    <name evidence="9" type="ORF">H8D96_03525</name>
</gene>
<dbReference type="AlphaFoldDB" id="A0A8J6TPY8"/>
<dbReference type="GO" id="GO:0005886">
    <property type="term" value="C:plasma membrane"/>
    <property type="evidence" value="ECO:0007669"/>
    <property type="project" value="UniProtKB-SubCell"/>
</dbReference>
<dbReference type="InterPro" id="IPR035973">
    <property type="entry name" value="Cyt_c_oxidase_su3-like_sf"/>
</dbReference>
<accession>A0A8J6TPY8</accession>
<evidence type="ECO:0000313" key="9">
    <source>
        <dbReference type="EMBL" id="MBC8430970.1"/>
    </source>
</evidence>
<dbReference type="InterPro" id="IPR024791">
    <property type="entry name" value="Cyt_c/ubiquinol_Oxase_su3"/>
</dbReference>
<dbReference type="PANTHER" id="PTHR11403:SF6">
    <property type="entry name" value="NITRIC OXIDE REDUCTASE SUBUNIT E"/>
    <property type="match status" value="1"/>
</dbReference>
<name>A0A8J6TPY8_9BACT</name>
<dbReference type="PROSITE" id="PS50253">
    <property type="entry name" value="COX3"/>
    <property type="match status" value="1"/>
</dbReference>
<dbReference type="SUPFAM" id="SSF81452">
    <property type="entry name" value="Cytochrome c oxidase subunit III-like"/>
    <property type="match status" value="1"/>
</dbReference>
<organism evidence="9 10">
    <name type="scientific">Candidatus Desulfatibia vada</name>
    <dbReference type="NCBI Taxonomy" id="2841696"/>
    <lineage>
        <taxon>Bacteria</taxon>
        <taxon>Pseudomonadati</taxon>
        <taxon>Thermodesulfobacteriota</taxon>
        <taxon>Desulfobacteria</taxon>
        <taxon>Desulfobacterales</taxon>
        <taxon>Desulfobacterales incertae sedis</taxon>
        <taxon>Candidatus Desulfatibia</taxon>
    </lineage>
</organism>
<dbReference type="InterPro" id="IPR000298">
    <property type="entry name" value="Cyt_c_oxidase-like_su3"/>
</dbReference>
<dbReference type="GO" id="GO:0004129">
    <property type="term" value="F:cytochrome-c oxidase activity"/>
    <property type="evidence" value="ECO:0007669"/>
    <property type="project" value="InterPro"/>
</dbReference>
<dbReference type="Gene3D" id="1.20.120.80">
    <property type="entry name" value="Cytochrome c oxidase, subunit III, four-helix bundle"/>
    <property type="match status" value="1"/>
</dbReference>
<sequence>MEKRKDVFGTKFGMWLFIFSEIMLFAGLFVLYAAYFTKYKADFVASGKELNIVFGTVNTVILLTSSFFVAASVTAVRRKTDKTAIIFLGLALLSGALFLTNKYFEWGHKIEAGIYPNSPALVGGPPGRNIFFVLYYVITGLHGLHIIVGMVLLGISALLVWKKRVHAGNYAILDNTGLYWHLVDVIWIFIFPLFYLIL</sequence>
<feature type="transmembrane region" description="Helical" evidence="7">
    <location>
        <begin position="83"/>
        <end position="100"/>
    </location>
</feature>
<feature type="transmembrane region" description="Helical" evidence="7">
    <location>
        <begin position="52"/>
        <end position="76"/>
    </location>
</feature>
<evidence type="ECO:0000256" key="7">
    <source>
        <dbReference type="SAM" id="Phobius"/>
    </source>
</evidence>
<comment type="subcellular location">
    <subcellularLocation>
        <location evidence="6">Cell membrane</location>
        <topology evidence="6">Multi-pass membrane protein</topology>
    </subcellularLocation>
    <subcellularLocation>
        <location evidence="1">Membrane</location>
        <topology evidence="1">Multi-pass membrane protein</topology>
    </subcellularLocation>
</comment>
<reference evidence="9 10" key="1">
    <citation type="submission" date="2020-08" db="EMBL/GenBank/DDBJ databases">
        <title>Bridging the membrane lipid divide: bacteria of the FCB group superphylum have the potential to synthesize archaeal ether lipids.</title>
        <authorList>
            <person name="Villanueva L."/>
            <person name="Von Meijenfeldt F.A.B."/>
            <person name="Westbye A.B."/>
            <person name="Yadav S."/>
            <person name="Hopmans E.C."/>
            <person name="Dutilh B.E."/>
            <person name="Sinninghe Damste J.S."/>
        </authorList>
    </citation>
    <scope>NUCLEOTIDE SEQUENCE [LARGE SCALE GENOMIC DNA]</scope>
    <source>
        <strain evidence="9">NIOZ-UU17</strain>
    </source>
</reference>
<dbReference type="PANTHER" id="PTHR11403">
    <property type="entry name" value="CYTOCHROME C OXIDASE SUBUNIT III"/>
    <property type="match status" value="1"/>
</dbReference>
<dbReference type="Pfam" id="PF00510">
    <property type="entry name" value="COX3"/>
    <property type="match status" value="1"/>
</dbReference>
<feature type="transmembrane region" description="Helical" evidence="7">
    <location>
        <begin position="133"/>
        <end position="158"/>
    </location>
</feature>